<dbReference type="AlphaFoldDB" id="A0A6S7JJ20"/>
<dbReference type="GO" id="GO:0004842">
    <property type="term" value="F:ubiquitin-protein transferase activity"/>
    <property type="evidence" value="ECO:0007669"/>
    <property type="project" value="InterPro"/>
</dbReference>
<gene>
    <name evidence="1" type="ORF">PACLA_8A032143</name>
</gene>
<dbReference type="EMBL" id="CACRXK020017398">
    <property type="protein sequence ID" value="CAB4031157.1"/>
    <property type="molecule type" value="Genomic_DNA"/>
</dbReference>
<dbReference type="InterPro" id="IPR031248">
    <property type="entry name" value="RNF213"/>
</dbReference>
<proteinExistence type="predicted"/>
<reference evidence="1" key="1">
    <citation type="submission" date="2020-04" db="EMBL/GenBank/DDBJ databases">
        <authorList>
            <person name="Alioto T."/>
            <person name="Alioto T."/>
            <person name="Gomez Garrido J."/>
        </authorList>
    </citation>
    <scope>NUCLEOTIDE SEQUENCE</scope>
    <source>
        <strain evidence="1">A484AB</strain>
    </source>
</reference>
<keyword evidence="2" id="KW-1185">Reference proteome</keyword>
<dbReference type="PANTHER" id="PTHR22605:SF16">
    <property type="entry name" value="E3 UBIQUITIN-PROTEIN LIGASE RNF213"/>
    <property type="match status" value="1"/>
</dbReference>
<dbReference type="GO" id="GO:0016887">
    <property type="term" value="F:ATP hydrolysis activity"/>
    <property type="evidence" value="ECO:0007669"/>
    <property type="project" value="InterPro"/>
</dbReference>
<dbReference type="PANTHER" id="PTHR22605">
    <property type="entry name" value="RZ-TYPE DOMAIN-CONTAINING PROTEIN"/>
    <property type="match status" value="1"/>
</dbReference>
<accession>A0A6S7JJ20</accession>
<comment type="caution">
    <text evidence="1">The sequence shown here is derived from an EMBL/GenBank/DDBJ whole genome shotgun (WGS) entry which is preliminary data.</text>
</comment>
<sequence>MQDYNELSIRDLCTTRSGGYDVVFFNLDDKFYEMVSKITVIKYSQIFKKLWQKYGEKLKDEFVTMDVIFNKIWSRILDKLKSINEQFLDGEMQLKKVDKYLVMCKTDYDALEEEFMLISRYFIGTAHLGEVKKKLGVSIKKVKSYKQLFDAQQAALAILELQEVMGLEGDFSEVENIKEIIGGRFETQAINSVSDNLRRAGELLKDINPTRRRCLTAFTKCFDLVTWLRESVKDEQELKVFVDLAMISAGEDDRDIDRISCMHTSCLGFGSLIFGCRTDHGFNELMRLCQPVWQAVDANPGIEEKLGLTKRSLSWLKQIKESHGSVALTTMFQVKAINSSGIYYIADSEKAKESKHVDNGVKLCLENLVCLVVPKDEIKNREEKIYSLEEIKDVQSKLMLIAGKAENGKEEVDQFNQVCIAGVSTRYNGN</sequence>
<name>A0A6S7JJ20_PARCT</name>
<evidence type="ECO:0000313" key="2">
    <source>
        <dbReference type="Proteomes" id="UP001152795"/>
    </source>
</evidence>
<dbReference type="Proteomes" id="UP001152795">
    <property type="component" value="Unassembled WGS sequence"/>
</dbReference>
<protein>
    <submittedName>
        <fullName evidence="1">Uncharacterized protein</fullName>
    </submittedName>
</protein>
<organism evidence="1 2">
    <name type="scientific">Paramuricea clavata</name>
    <name type="common">Red gorgonian</name>
    <name type="synonym">Violescent sea-whip</name>
    <dbReference type="NCBI Taxonomy" id="317549"/>
    <lineage>
        <taxon>Eukaryota</taxon>
        <taxon>Metazoa</taxon>
        <taxon>Cnidaria</taxon>
        <taxon>Anthozoa</taxon>
        <taxon>Octocorallia</taxon>
        <taxon>Malacalcyonacea</taxon>
        <taxon>Plexauridae</taxon>
        <taxon>Paramuricea</taxon>
    </lineage>
</organism>
<evidence type="ECO:0000313" key="1">
    <source>
        <dbReference type="EMBL" id="CAB4031157.1"/>
    </source>
</evidence>
<dbReference type="OrthoDB" id="5976613at2759"/>